<dbReference type="InterPro" id="IPR042489">
    <property type="entry name" value="CapZ_alpha_1"/>
</dbReference>
<dbReference type="SUPFAM" id="SSF90096">
    <property type="entry name" value="Subunits of heterodimeric actin filament capping protein Capz"/>
    <property type="match status" value="1"/>
</dbReference>
<organism evidence="6 7">
    <name type="scientific">Galendromus occidentalis</name>
    <name type="common">western predatory mite</name>
    <dbReference type="NCBI Taxonomy" id="34638"/>
    <lineage>
        <taxon>Eukaryota</taxon>
        <taxon>Metazoa</taxon>
        <taxon>Ecdysozoa</taxon>
        <taxon>Arthropoda</taxon>
        <taxon>Chelicerata</taxon>
        <taxon>Arachnida</taxon>
        <taxon>Acari</taxon>
        <taxon>Parasitiformes</taxon>
        <taxon>Mesostigmata</taxon>
        <taxon>Gamasina</taxon>
        <taxon>Phytoseioidea</taxon>
        <taxon>Phytoseiidae</taxon>
        <taxon>Typhlodrominae</taxon>
        <taxon>Galendromus</taxon>
    </lineage>
</organism>
<dbReference type="CTD" id="37387"/>
<evidence type="ECO:0000256" key="4">
    <source>
        <dbReference type="ARBA" id="ARBA00023203"/>
    </source>
</evidence>
<comment type="similarity">
    <text evidence="1 5">Belongs to the F-actin-capping protein alpha subunit family.</text>
</comment>
<dbReference type="Gene3D" id="3.90.1150.210">
    <property type="entry name" value="F-actin capping protein, beta subunit"/>
    <property type="match status" value="1"/>
</dbReference>
<dbReference type="GO" id="GO:0008290">
    <property type="term" value="C:F-actin capping protein complex"/>
    <property type="evidence" value="ECO:0007669"/>
    <property type="project" value="UniProtKB-UniRule"/>
</dbReference>
<dbReference type="PRINTS" id="PR00191">
    <property type="entry name" value="FACTINCAPA"/>
</dbReference>
<dbReference type="KEGG" id="goe:100898965"/>
<proteinExistence type="inferred from homology"/>
<evidence type="ECO:0000256" key="1">
    <source>
        <dbReference type="ARBA" id="ARBA00010479"/>
    </source>
</evidence>
<dbReference type="PANTHER" id="PTHR10653">
    <property type="entry name" value="F-ACTIN-CAPPING PROTEIN SUBUNIT ALPHA"/>
    <property type="match status" value="1"/>
</dbReference>
<dbReference type="FunFam" id="3.90.1150.210:FF:000003">
    <property type="entry name" value="F-actin-capping protein subunit alpha"/>
    <property type="match status" value="1"/>
</dbReference>
<evidence type="ECO:0000256" key="5">
    <source>
        <dbReference type="RuleBase" id="RU365077"/>
    </source>
</evidence>
<dbReference type="GO" id="GO:0051016">
    <property type="term" value="P:barbed-end actin filament capping"/>
    <property type="evidence" value="ECO:0007669"/>
    <property type="project" value="UniProtKB-UniRule"/>
</dbReference>
<evidence type="ECO:0000256" key="2">
    <source>
        <dbReference type="ARBA" id="ARBA00014038"/>
    </source>
</evidence>
<sequence>MDDTVGASDNEKIKIISGFMGLCPPGEFNEVFNDCRVLVGNDELLKKAASSTIAEYHMDQLTPCTIGGFPDKSLVTHFNALPDSRYYDPRQRVSFRFDHYKREAMDPQPMESSQTDTAALRASLDEFWSTYCLAHYKHGVSAVFDQSDNEKQEFVLCIEDHQFQSHNYWNGRWRGVWTVSLQEGRAAIKGTIKVQVHYYEDGNVQLQATKNEDLTVNVENDNVALAQCVVNAIRDAEGKYQDSINENYKWMNDKTFKALRRNLPLTRSKIDWQKILSYRVASEISNKQQ</sequence>
<dbReference type="PROSITE" id="PS00748">
    <property type="entry name" value="F_ACTIN_CAPPING_A_1"/>
    <property type="match status" value="1"/>
</dbReference>
<dbReference type="InterPro" id="IPR037282">
    <property type="entry name" value="CapZ_alpha/beta"/>
</dbReference>
<dbReference type="PANTHER" id="PTHR10653:SF0">
    <property type="entry name" value="F-ACTIN-CAPPING PROTEIN SUBUNIT ALPHA"/>
    <property type="match status" value="1"/>
</dbReference>
<evidence type="ECO:0000313" key="6">
    <source>
        <dbReference type="Proteomes" id="UP000694867"/>
    </source>
</evidence>
<comment type="function">
    <text evidence="5">F-actin-capping proteins bind in a Ca(2+)-independent manner to the fast growing ends of actin filaments (barbed end) thereby blocking the exchange of subunits at these ends. Unlike other capping proteins (such as gelsolin and severin), these proteins do not sever actin filaments.</text>
</comment>
<name>A0AAJ6QN66_9ACAR</name>
<dbReference type="GO" id="GO:0030863">
    <property type="term" value="C:cortical cytoskeleton"/>
    <property type="evidence" value="ECO:0007669"/>
    <property type="project" value="TreeGrafter"/>
</dbReference>
<gene>
    <name evidence="7" type="primary">LOC100898965</name>
</gene>
<dbReference type="Proteomes" id="UP000694867">
    <property type="component" value="Unplaced"/>
</dbReference>
<dbReference type="Gene3D" id="3.30.1140.60">
    <property type="entry name" value="F-actin capping protein, alpha subunit"/>
    <property type="match status" value="1"/>
</dbReference>
<keyword evidence="3 5" id="KW-0117">Actin capping</keyword>
<accession>A0AAJ6QN66</accession>
<keyword evidence="4 5" id="KW-0009">Actin-binding</keyword>
<dbReference type="AlphaFoldDB" id="A0AAJ6QN66"/>
<dbReference type="RefSeq" id="XP_003738440.1">
    <property type="nucleotide sequence ID" value="XM_003738392.2"/>
</dbReference>
<dbReference type="Pfam" id="PF01267">
    <property type="entry name" value="F-actin_cap_A"/>
    <property type="match status" value="1"/>
</dbReference>
<dbReference type="InterPro" id="IPR042276">
    <property type="entry name" value="CapZ_alpha/beta_2"/>
</dbReference>
<dbReference type="GO" id="GO:0051015">
    <property type="term" value="F:actin filament binding"/>
    <property type="evidence" value="ECO:0007669"/>
    <property type="project" value="TreeGrafter"/>
</dbReference>
<dbReference type="InterPro" id="IPR002189">
    <property type="entry name" value="CapZ_alpha"/>
</dbReference>
<reference evidence="7" key="1">
    <citation type="submission" date="2025-08" db="UniProtKB">
        <authorList>
            <consortium name="RefSeq"/>
        </authorList>
    </citation>
    <scope>IDENTIFICATION</scope>
</reference>
<dbReference type="GeneID" id="100898965"/>
<evidence type="ECO:0000313" key="7">
    <source>
        <dbReference type="RefSeq" id="XP_003738440.1"/>
    </source>
</evidence>
<evidence type="ECO:0000256" key="3">
    <source>
        <dbReference type="ARBA" id="ARBA00022467"/>
    </source>
</evidence>
<keyword evidence="6" id="KW-1185">Reference proteome</keyword>
<protein>
    <recommendedName>
        <fullName evidence="2 5">F-actin-capping protein subunit alpha</fullName>
    </recommendedName>
</protein>
<dbReference type="InterPro" id="IPR017865">
    <property type="entry name" value="F-actin_cap_asu_CS"/>
</dbReference>
<comment type="subunit">
    <text evidence="5">Heterodimer of an alpha and a beta subunit.</text>
</comment>
<dbReference type="GO" id="GO:0030036">
    <property type="term" value="P:actin cytoskeleton organization"/>
    <property type="evidence" value="ECO:0007669"/>
    <property type="project" value="TreeGrafter"/>
</dbReference>